<dbReference type="Proteomes" id="UP000030676">
    <property type="component" value="Unassembled WGS sequence"/>
</dbReference>
<accession>X0GLI5</accession>
<reference evidence="1" key="1">
    <citation type="submission" date="2011-11" db="EMBL/GenBank/DDBJ databases">
        <title>The Genome Sequence of Fusarium oxysporum PHW808.</title>
        <authorList>
            <consortium name="The Broad Institute Genome Sequencing Platform"/>
            <person name="Ma L.-J."/>
            <person name="Gale L.R."/>
            <person name="Schwartz D.C."/>
            <person name="Zhou S."/>
            <person name="Corby-Kistler H."/>
            <person name="Young S.K."/>
            <person name="Zeng Q."/>
            <person name="Gargeya S."/>
            <person name="Fitzgerald M."/>
            <person name="Haas B."/>
            <person name="Abouelleil A."/>
            <person name="Alvarado L."/>
            <person name="Arachchi H.M."/>
            <person name="Berlin A."/>
            <person name="Brown A."/>
            <person name="Chapman S.B."/>
            <person name="Chen Z."/>
            <person name="Dunbar C."/>
            <person name="Freedman E."/>
            <person name="Gearin G."/>
            <person name="Goldberg J."/>
            <person name="Griggs A."/>
            <person name="Gujja S."/>
            <person name="Heiman D."/>
            <person name="Howarth C."/>
            <person name="Larson L."/>
            <person name="Lui A."/>
            <person name="MacDonald P.J.P."/>
            <person name="Montmayeur A."/>
            <person name="Murphy C."/>
            <person name="Neiman D."/>
            <person name="Pearson M."/>
            <person name="Priest M."/>
            <person name="Roberts A."/>
            <person name="Saif S."/>
            <person name="Shea T."/>
            <person name="Shenoy N."/>
            <person name="Sisk P."/>
            <person name="Stolte C."/>
            <person name="Sykes S."/>
            <person name="Wortman J."/>
            <person name="Nusbaum C."/>
            <person name="Birren B."/>
        </authorList>
    </citation>
    <scope>NUCLEOTIDE SEQUENCE [LARGE SCALE GENOMIC DNA]</scope>
    <source>
        <strain evidence="1">54008</strain>
    </source>
</reference>
<protein>
    <submittedName>
        <fullName evidence="1">Uncharacterized protein</fullName>
    </submittedName>
</protein>
<evidence type="ECO:0000313" key="1">
    <source>
        <dbReference type="EMBL" id="EXL64462.1"/>
    </source>
</evidence>
<sequence>MCSAHSTAYCNFVGLRLISLSRFILLKVLNSWRLRYYKPEMRSGCSLASGGIAYPLGYSLTQM</sequence>
<dbReference type="EMBL" id="KK034089">
    <property type="protein sequence ID" value="EXL64462.1"/>
    <property type="molecule type" value="Genomic_DNA"/>
</dbReference>
<dbReference type="HOGENOM" id="CLU_2885874_0_0_1"/>
<proteinExistence type="predicted"/>
<gene>
    <name evidence="1" type="ORF">FOPG_19274</name>
</gene>
<reference evidence="1" key="2">
    <citation type="submission" date="2014-03" db="EMBL/GenBank/DDBJ databases">
        <title>The Genome Annotation of Fusarium oxysporum PHW808.</title>
        <authorList>
            <consortium name="The Broad Institute Genomics Platform"/>
            <person name="Ma L.-J."/>
            <person name="Corby-Kistler H."/>
            <person name="Broz K."/>
            <person name="Gale L.R."/>
            <person name="Jonkers W."/>
            <person name="O'Donnell K."/>
            <person name="Ploetz R."/>
            <person name="Steinberg C."/>
            <person name="Schwartz D.C."/>
            <person name="VanEtten H."/>
            <person name="Zhou S."/>
            <person name="Young S.K."/>
            <person name="Zeng Q."/>
            <person name="Gargeya S."/>
            <person name="Fitzgerald M."/>
            <person name="Abouelleil A."/>
            <person name="Alvarado L."/>
            <person name="Chapman S.B."/>
            <person name="Gainer-Dewar J."/>
            <person name="Goldberg J."/>
            <person name="Griggs A."/>
            <person name="Gujja S."/>
            <person name="Hansen M."/>
            <person name="Howarth C."/>
            <person name="Imamovic A."/>
            <person name="Ireland A."/>
            <person name="Larimer J."/>
            <person name="McCowan C."/>
            <person name="Murphy C."/>
            <person name="Pearson M."/>
            <person name="Poon T.W."/>
            <person name="Priest M."/>
            <person name="Roberts A."/>
            <person name="Saif S."/>
            <person name="Shea T."/>
            <person name="Sykes S."/>
            <person name="Wortman J."/>
            <person name="Nusbaum C."/>
            <person name="Birren B."/>
        </authorList>
    </citation>
    <scope>NUCLEOTIDE SEQUENCE</scope>
    <source>
        <strain evidence="1">54008</strain>
    </source>
</reference>
<organism evidence="1">
    <name type="scientific">Fusarium oxysporum f. sp. conglutinans race 2 54008</name>
    <dbReference type="NCBI Taxonomy" id="1089457"/>
    <lineage>
        <taxon>Eukaryota</taxon>
        <taxon>Fungi</taxon>
        <taxon>Dikarya</taxon>
        <taxon>Ascomycota</taxon>
        <taxon>Pezizomycotina</taxon>
        <taxon>Sordariomycetes</taxon>
        <taxon>Hypocreomycetidae</taxon>
        <taxon>Hypocreales</taxon>
        <taxon>Nectriaceae</taxon>
        <taxon>Fusarium</taxon>
        <taxon>Fusarium oxysporum species complex</taxon>
    </lineage>
</organism>
<dbReference type="AlphaFoldDB" id="X0GLI5"/>
<name>X0GLI5_FUSOX</name>